<evidence type="ECO:0000256" key="2">
    <source>
        <dbReference type="SAM" id="SignalP"/>
    </source>
</evidence>
<keyword evidence="2" id="KW-0732">Signal</keyword>
<name>A0A085W8B1_9BACT</name>
<protein>
    <recommendedName>
        <fullName evidence="3">DUF4097 domain-containing protein</fullName>
    </recommendedName>
</protein>
<dbReference type="PROSITE" id="PS51257">
    <property type="entry name" value="PROKAR_LIPOPROTEIN"/>
    <property type="match status" value="1"/>
</dbReference>
<dbReference type="Pfam" id="PF13349">
    <property type="entry name" value="DUF4097"/>
    <property type="match status" value="1"/>
</dbReference>
<dbReference type="Proteomes" id="UP000028725">
    <property type="component" value="Unassembled WGS sequence"/>
</dbReference>
<feature type="chain" id="PRO_5001799500" description="DUF4097 domain-containing protein" evidence="2">
    <location>
        <begin position="20"/>
        <end position="284"/>
    </location>
</feature>
<feature type="domain" description="DUF4097" evidence="3">
    <location>
        <begin position="128"/>
        <end position="272"/>
    </location>
</feature>
<proteinExistence type="predicted"/>
<comment type="caution">
    <text evidence="4">The sequence shown here is derived from an EMBL/GenBank/DDBJ whole genome shotgun (WGS) entry which is preliminary data.</text>
</comment>
<feature type="region of interest" description="Disordered" evidence="1">
    <location>
        <begin position="265"/>
        <end position="284"/>
    </location>
</feature>
<dbReference type="InterPro" id="IPR025164">
    <property type="entry name" value="Toastrack_DUF4097"/>
</dbReference>
<accession>A0A085W8B1</accession>
<dbReference type="RefSeq" id="WP_052420435.1">
    <property type="nucleotide sequence ID" value="NZ_JMCB01000015.1"/>
</dbReference>
<dbReference type="AlphaFoldDB" id="A0A085W8B1"/>
<gene>
    <name evidence="4" type="ORF">DB31_2336</name>
</gene>
<feature type="signal peptide" evidence="2">
    <location>
        <begin position="1"/>
        <end position="19"/>
    </location>
</feature>
<evidence type="ECO:0000313" key="5">
    <source>
        <dbReference type="Proteomes" id="UP000028725"/>
    </source>
</evidence>
<evidence type="ECO:0000256" key="1">
    <source>
        <dbReference type="SAM" id="MobiDB-lite"/>
    </source>
</evidence>
<dbReference type="STRING" id="394096.DB31_2336"/>
<organism evidence="4 5">
    <name type="scientific">Hyalangium minutum</name>
    <dbReference type="NCBI Taxonomy" id="394096"/>
    <lineage>
        <taxon>Bacteria</taxon>
        <taxon>Pseudomonadati</taxon>
        <taxon>Myxococcota</taxon>
        <taxon>Myxococcia</taxon>
        <taxon>Myxococcales</taxon>
        <taxon>Cystobacterineae</taxon>
        <taxon>Archangiaceae</taxon>
        <taxon>Hyalangium</taxon>
    </lineage>
</organism>
<evidence type="ECO:0000313" key="4">
    <source>
        <dbReference type="EMBL" id="KFE63924.1"/>
    </source>
</evidence>
<sequence>MQRSWGWLFLLALAGVGCAHFEARNQFEQSFEQSGEGPLSRVEVDTSSGDVRIQGVPGARFQVTGRISVYASSPEKARELAEQIAREPPVEVSGQVLSLGRKKLPGDGMFQGVSIDYVVVVPPEVAASIDTSSGDVEVRGLQGPVKVDSSSGDVRLTQVGAAQVNSSSGEVVLEEVAGDIEVDSSSGDVQVRGSPSARARWDIDASSGDITLAVAPDASFHFEAHTSSGEVKTEVPIRVRGTVDSDSLEGKVGEGVTEAEVKVHASSGDIRLRHHGASGAQASQ</sequence>
<dbReference type="PANTHER" id="PTHR34094:SF1">
    <property type="entry name" value="PROTEIN FAM185A"/>
    <property type="match status" value="1"/>
</dbReference>
<evidence type="ECO:0000259" key="3">
    <source>
        <dbReference type="Pfam" id="PF13349"/>
    </source>
</evidence>
<reference evidence="4 5" key="1">
    <citation type="submission" date="2014-04" db="EMBL/GenBank/DDBJ databases">
        <title>Genome assembly of Hyalangium minutum DSM 14724.</title>
        <authorList>
            <person name="Sharma G."/>
            <person name="Subramanian S."/>
        </authorList>
    </citation>
    <scope>NUCLEOTIDE SEQUENCE [LARGE SCALE GENOMIC DNA]</scope>
    <source>
        <strain evidence="4 5">DSM 14724</strain>
    </source>
</reference>
<dbReference type="EMBL" id="JMCB01000015">
    <property type="protein sequence ID" value="KFE63924.1"/>
    <property type="molecule type" value="Genomic_DNA"/>
</dbReference>
<dbReference type="PANTHER" id="PTHR34094">
    <property type="match status" value="1"/>
</dbReference>
<keyword evidence="5" id="KW-1185">Reference proteome</keyword>